<comment type="caution">
    <text evidence="3">The sequence shown here is derived from an EMBL/GenBank/DDBJ whole genome shotgun (WGS) entry which is preliminary data.</text>
</comment>
<keyword evidence="2" id="KW-0472">Membrane</keyword>
<evidence type="ECO:0000256" key="1">
    <source>
        <dbReference type="SAM" id="MobiDB-lite"/>
    </source>
</evidence>
<accession>A0A931F7W9</accession>
<organism evidence="3 4">
    <name type="scientific">Nonomuraea cypriaca</name>
    <dbReference type="NCBI Taxonomy" id="1187855"/>
    <lineage>
        <taxon>Bacteria</taxon>
        <taxon>Bacillati</taxon>
        <taxon>Actinomycetota</taxon>
        <taxon>Actinomycetes</taxon>
        <taxon>Streptosporangiales</taxon>
        <taxon>Streptosporangiaceae</taxon>
        <taxon>Nonomuraea</taxon>
    </lineage>
</organism>
<evidence type="ECO:0000256" key="2">
    <source>
        <dbReference type="SAM" id="Phobius"/>
    </source>
</evidence>
<proteinExistence type="predicted"/>
<reference evidence="3" key="1">
    <citation type="submission" date="2020-11" db="EMBL/GenBank/DDBJ databases">
        <title>Whole-genome analyses of Nonomuraea sp. K274.</title>
        <authorList>
            <person name="Veyisoglu A."/>
        </authorList>
    </citation>
    <scope>NUCLEOTIDE SEQUENCE</scope>
    <source>
        <strain evidence="3">K274</strain>
    </source>
</reference>
<keyword evidence="2" id="KW-1133">Transmembrane helix</keyword>
<protein>
    <submittedName>
        <fullName evidence="3">Uncharacterized protein</fullName>
    </submittedName>
</protein>
<dbReference type="EMBL" id="JADOGI010000477">
    <property type="protein sequence ID" value="MBF8194616.1"/>
    <property type="molecule type" value="Genomic_DNA"/>
</dbReference>
<sequence length="99" mass="9940">MISEGQDIGQGPRAALAALALFVTALIIYALFSSGFGRPQPAGPLPESVPPLPAAPPGASPVAEPARPRTFEVLSGDVWLTYLPGGLARRGGGALAHGG</sequence>
<feature type="non-terminal residue" evidence="3">
    <location>
        <position position="99"/>
    </location>
</feature>
<keyword evidence="4" id="KW-1185">Reference proteome</keyword>
<feature type="transmembrane region" description="Helical" evidence="2">
    <location>
        <begin position="14"/>
        <end position="32"/>
    </location>
</feature>
<evidence type="ECO:0000313" key="4">
    <source>
        <dbReference type="Proteomes" id="UP000605361"/>
    </source>
</evidence>
<feature type="compositionally biased region" description="Pro residues" evidence="1">
    <location>
        <begin position="41"/>
        <end position="59"/>
    </location>
</feature>
<feature type="region of interest" description="Disordered" evidence="1">
    <location>
        <begin position="40"/>
        <end position="65"/>
    </location>
</feature>
<evidence type="ECO:0000313" key="3">
    <source>
        <dbReference type="EMBL" id="MBF8194616.1"/>
    </source>
</evidence>
<gene>
    <name evidence="3" type="ORF">ITP53_54980</name>
</gene>
<name>A0A931F7W9_9ACTN</name>
<dbReference type="AlphaFoldDB" id="A0A931F7W9"/>
<dbReference type="Proteomes" id="UP000605361">
    <property type="component" value="Unassembled WGS sequence"/>
</dbReference>
<keyword evidence="2" id="KW-0812">Transmembrane</keyword>
<dbReference type="RefSeq" id="WP_207757758.1">
    <property type="nucleotide sequence ID" value="NZ_JADOGI010000477.1"/>
</dbReference>